<accession>A0AAD5XSH2</accession>
<dbReference type="PROSITE" id="PS00059">
    <property type="entry name" value="ADH_ZINC"/>
    <property type="match status" value="1"/>
</dbReference>
<reference evidence="9" key="1">
    <citation type="submission" date="2020-05" db="EMBL/GenBank/DDBJ databases">
        <title>Phylogenomic resolution of chytrid fungi.</title>
        <authorList>
            <person name="Stajich J.E."/>
            <person name="Amses K."/>
            <person name="Simmons R."/>
            <person name="Seto K."/>
            <person name="Myers J."/>
            <person name="Bonds A."/>
            <person name="Quandt C.A."/>
            <person name="Barry K."/>
            <person name="Liu P."/>
            <person name="Grigoriev I."/>
            <person name="Longcore J.E."/>
            <person name="James T.Y."/>
        </authorList>
    </citation>
    <scope>NUCLEOTIDE SEQUENCE</scope>
    <source>
        <strain evidence="9">JEL0379</strain>
    </source>
</reference>
<comment type="cofactor">
    <cofactor evidence="1 5">
        <name>Zn(2+)</name>
        <dbReference type="ChEBI" id="CHEBI:29105"/>
    </cofactor>
</comment>
<comment type="caution">
    <text evidence="9">The sequence shown here is derived from an EMBL/GenBank/DDBJ whole genome shotgun (WGS) entry which is preliminary data.</text>
</comment>
<dbReference type="SUPFAM" id="SSF50129">
    <property type="entry name" value="GroES-like"/>
    <property type="match status" value="1"/>
</dbReference>
<evidence type="ECO:0000256" key="1">
    <source>
        <dbReference type="ARBA" id="ARBA00001947"/>
    </source>
</evidence>
<evidence type="ECO:0000313" key="10">
    <source>
        <dbReference type="Proteomes" id="UP001212152"/>
    </source>
</evidence>
<protein>
    <recommendedName>
        <fullName evidence="11">GroES-like protein</fullName>
    </recommendedName>
</protein>
<evidence type="ECO:0000259" key="7">
    <source>
        <dbReference type="Pfam" id="PF00107"/>
    </source>
</evidence>
<name>A0AAD5XSH2_9FUNG</name>
<dbReference type="Gene3D" id="3.90.180.10">
    <property type="entry name" value="Medium-chain alcohol dehydrogenases, catalytic domain"/>
    <property type="match status" value="1"/>
</dbReference>
<evidence type="ECO:0000313" key="9">
    <source>
        <dbReference type="EMBL" id="KAJ3180752.1"/>
    </source>
</evidence>
<dbReference type="Pfam" id="PF00107">
    <property type="entry name" value="ADH_zinc_N"/>
    <property type="match status" value="1"/>
</dbReference>
<feature type="region of interest" description="Disordered" evidence="6">
    <location>
        <begin position="1"/>
        <end position="26"/>
    </location>
</feature>
<organism evidence="9 10">
    <name type="scientific">Geranomyces variabilis</name>
    <dbReference type="NCBI Taxonomy" id="109894"/>
    <lineage>
        <taxon>Eukaryota</taxon>
        <taxon>Fungi</taxon>
        <taxon>Fungi incertae sedis</taxon>
        <taxon>Chytridiomycota</taxon>
        <taxon>Chytridiomycota incertae sedis</taxon>
        <taxon>Chytridiomycetes</taxon>
        <taxon>Spizellomycetales</taxon>
        <taxon>Powellomycetaceae</taxon>
        <taxon>Geranomyces</taxon>
    </lineage>
</organism>
<evidence type="ECO:0000256" key="4">
    <source>
        <dbReference type="ARBA" id="ARBA00023002"/>
    </source>
</evidence>
<dbReference type="InterPro" id="IPR036291">
    <property type="entry name" value="NAD(P)-bd_dom_sf"/>
</dbReference>
<dbReference type="Proteomes" id="UP001212152">
    <property type="component" value="Unassembled WGS sequence"/>
</dbReference>
<evidence type="ECO:0000256" key="3">
    <source>
        <dbReference type="ARBA" id="ARBA00022833"/>
    </source>
</evidence>
<keyword evidence="4" id="KW-0560">Oxidoreductase</keyword>
<dbReference type="EMBL" id="JADGJQ010000015">
    <property type="protein sequence ID" value="KAJ3180752.1"/>
    <property type="molecule type" value="Genomic_DNA"/>
</dbReference>
<dbReference type="InterPro" id="IPR002328">
    <property type="entry name" value="ADH_Zn_CS"/>
</dbReference>
<evidence type="ECO:0000259" key="8">
    <source>
        <dbReference type="Pfam" id="PF08240"/>
    </source>
</evidence>
<evidence type="ECO:0000256" key="6">
    <source>
        <dbReference type="SAM" id="MobiDB-lite"/>
    </source>
</evidence>
<feature type="domain" description="Alcohol dehydrogenase-like N-terminal" evidence="8">
    <location>
        <begin position="57"/>
        <end position="174"/>
    </location>
</feature>
<dbReference type="PANTHER" id="PTHR42813">
    <property type="entry name" value="ZINC-TYPE ALCOHOL DEHYDROGENASE-LIKE"/>
    <property type="match status" value="1"/>
</dbReference>
<dbReference type="Gene3D" id="3.40.50.720">
    <property type="entry name" value="NAD(P)-binding Rossmann-like Domain"/>
    <property type="match status" value="1"/>
</dbReference>
<feature type="domain" description="Alcohol dehydrogenase-like C-terminal" evidence="7">
    <location>
        <begin position="227"/>
        <end position="300"/>
    </location>
</feature>
<dbReference type="InterPro" id="IPR013154">
    <property type="entry name" value="ADH-like_N"/>
</dbReference>
<sequence>MATNAAANKAEDYLGDAPTSTTNKPILDPNATMKALAWFGKQDLRLIDSPVPRVTDPTDAVVRITGSTVCGSDLHLLHGDIIQLKKGDILGHEYMGIIDEVGSAVTKFKKGDRVVASFNIGCGSCDNCKKGLFTMCDTTNNNSLMDKLYGGKLGGIAGYGHFGGGFAGGQAEFCRQPFADTNLLKIDGDVTDEQALYLSDIVCTAYHAVVRSGATEGETVGIWGLGPIGLHVAQWLRYKGVKRIIAVDNVPERLALAKEKWGVEGINFDVDTDVVTKIHELSPGGLDRAIDCAAFRYAKSMLHKVQRAVGLETDTSEIVNECIRSVKKFGTIALIADYALTCNGFLIGPVMEKGIALVGCGQAPVQKYWHELLQLIREGKFDPLVIVTHRFRLEDIVAVYDKFDKKAGGMMKVFLETRFSNPPSPGAPKLSDIKAV</sequence>
<dbReference type="GO" id="GO:0016491">
    <property type="term" value="F:oxidoreductase activity"/>
    <property type="evidence" value="ECO:0007669"/>
    <property type="project" value="UniProtKB-KW"/>
</dbReference>
<keyword evidence="3 5" id="KW-0862">Zinc</keyword>
<proteinExistence type="inferred from homology"/>
<dbReference type="InterPro" id="IPR011032">
    <property type="entry name" value="GroES-like_sf"/>
</dbReference>
<dbReference type="SUPFAM" id="SSF51735">
    <property type="entry name" value="NAD(P)-binding Rossmann-fold domains"/>
    <property type="match status" value="1"/>
</dbReference>
<keyword evidence="2 5" id="KW-0479">Metal-binding</keyword>
<evidence type="ECO:0008006" key="11">
    <source>
        <dbReference type="Google" id="ProtNLM"/>
    </source>
</evidence>
<dbReference type="CDD" id="cd08283">
    <property type="entry name" value="FDH_like_1"/>
    <property type="match status" value="1"/>
</dbReference>
<gene>
    <name evidence="9" type="ORF">HDU87_001865</name>
</gene>
<dbReference type="Pfam" id="PF08240">
    <property type="entry name" value="ADH_N"/>
    <property type="match status" value="1"/>
</dbReference>
<dbReference type="AlphaFoldDB" id="A0AAD5XSH2"/>
<dbReference type="GO" id="GO:0008270">
    <property type="term" value="F:zinc ion binding"/>
    <property type="evidence" value="ECO:0007669"/>
    <property type="project" value="InterPro"/>
</dbReference>
<dbReference type="InterPro" id="IPR013149">
    <property type="entry name" value="ADH-like_C"/>
</dbReference>
<comment type="similarity">
    <text evidence="5">Belongs to the zinc-containing alcohol dehydrogenase family.</text>
</comment>
<keyword evidence="10" id="KW-1185">Reference proteome</keyword>
<evidence type="ECO:0000256" key="5">
    <source>
        <dbReference type="RuleBase" id="RU361277"/>
    </source>
</evidence>
<evidence type="ECO:0000256" key="2">
    <source>
        <dbReference type="ARBA" id="ARBA00022723"/>
    </source>
</evidence>
<dbReference type="PANTHER" id="PTHR42813:SF1">
    <property type="entry name" value="DEHYDROGENASE, PUTATIVE (AFU_ORTHOLOGUE AFUA_5G03930)-RELATED"/>
    <property type="match status" value="1"/>
</dbReference>